<dbReference type="InterPro" id="IPR005509">
    <property type="entry name" value="AfsA_hotdog_dom"/>
</dbReference>
<organism evidence="2 3">
    <name type="scientific">Streptomyces cinereospinus</name>
    <dbReference type="NCBI Taxonomy" id="285561"/>
    <lineage>
        <taxon>Bacteria</taxon>
        <taxon>Bacillati</taxon>
        <taxon>Actinomycetota</taxon>
        <taxon>Actinomycetes</taxon>
        <taxon>Kitasatosporales</taxon>
        <taxon>Streptomycetaceae</taxon>
        <taxon>Streptomyces</taxon>
    </lineage>
</organism>
<evidence type="ECO:0000313" key="2">
    <source>
        <dbReference type="EMBL" id="MFB9466256.1"/>
    </source>
</evidence>
<feature type="domain" description="A-factor biosynthesis hotdog" evidence="1">
    <location>
        <begin position="48"/>
        <end position="177"/>
    </location>
</feature>
<sequence length="314" mass="32699">MTGPAIDDRYAVHGCVHDGAHGARGPRPDVPDTPLTWLTIGLPTMASLLVVSLRRQGGRSFTARCQWPRLHPLNERVAAVVHHPLIMVETTRQLARAVELHHLAVAGPPRPPLEPVSVRLGVHPRGRPTERGSATDVEARVVLSDLPSPRTGPPASCRVTAEFLLHGVAFASCTMRLTRPGCAAAARAEAVAPPRLSYPSAAAVGAAHDPDVLVARTPQGRLVIAPRDPGHPVLLPGRPARMPAPAVLEAARQAALLCSGMTSAAVTGLRVDLHAPVPPCGACVDVAGEVGGARFLVTDAGRTAAAGTVSLLRP</sequence>
<accession>A0ABV5N7I2</accession>
<reference evidence="2 3" key="1">
    <citation type="submission" date="2024-09" db="EMBL/GenBank/DDBJ databases">
        <authorList>
            <person name="Sun Q."/>
            <person name="Mori K."/>
        </authorList>
    </citation>
    <scope>NUCLEOTIDE SEQUENCE [LARGE SCALE GENOMIC DNA]</scope>
    <source>
        <strain evidence="2 3">JCM 6917</strain>
    </source>
</reference>
<comment type="caution">
    <text evidence="2">The sequence shown here is derived from an EMBL/GenBank/DDBJ whole genome shotgun (WGS) entry which is preliminary data.</text>
</comment>
<protein>
    <submittedName>
        <fullName evidence="2">AfsA-related hotdog domain-containing protein</fullName>
    </submittedName>
</protein>
<proteinExistence type="predicted"/>
<dbReference type="Proteomes" id="UP001589709">
    <property type="component" value="Unassembled WGS sequence"/>
</dbReference>
<dbReference type="EMBL" id="JBHMCY010000064">
    <property type="protein sequence ID" value="MFB9466256.1"/>
    <property type="molecule type" value="Genomic_DNA"/>
</dbReference>
<name>A0ABV5N7I2_9ACTN</name>
<evidence type="ECO:0000313" key="3">
    <source>
        <dbReference type="Proteomes" id="UP001589709"/>
    </source>
</evidence>
<evidence type="ECO:0000259" key="1">
    <source>
        <dbReference type="Pfam" id="PF03756"/>
    </source>
</evidence>
<gene>
    <name evidence="2" type="ORF">ACFF45_26965</name>
</gene>
<dbReference type="Pfam" id="PF03756">
    <property type="entry name" value="AfsA"/>
    <property type="match status" value="1"/>
</dbReference>
<keyword evidence="3" id="KW-1185">Reference proteome</keyword>
<dbReference type="RefSeq" id="WP_381349139.1">
    <property type="nucleotide sequence ID" value="NZ_JBHMCY010000064.1"/>
</dbReference>